<keyword evidence="5" id="KW-0479">Metal-binding</keyword>
<evidence type="ECO:0000313" key="7">
    <source>
        <dbReference type="Proteomes" id="UP000316612"/>
    </source>
</evidence>
<keyword evidence="3 4" id="KW-0067">ATP-binding</keyword>
<sequence>MREARKNLPDTVRTERAGQISTHVREYLAALTPVVRSVALYNSQPDEPDTETLMRQLFDDGINIYLPVCEPEYQLSWVRWEPGIELERSPRAPVMEPVGQRFGVELFEAEDGISTLFIPALSIDSNGYRLGQGGGYYDRFLPRIAHTPVQVAAMVFDEEFVPAGSYELNEYDTAVDLVITPAGVHHIID</sequence>
<keyword evidence="5" id="KW-0460">Magnesium</keyword>
<comment type="cofactor">
    <cofactor evidence="5">
        <name>Mg(2+)</name>
        <dbReference type="ChEBI" id="CHEBI:18420"/>
    </cofactor>
</comment>
<evidence type="ECO:0000256" key="1">
    <source>
        <dbReference type="ARBA" id="ARBA00010638"/>
    </source>
</evidence>
<dbReference type="InterPro" id="IPR024185">
    <property type="entry name" value="FTHF_cligase-like_sf"/>
</dbReference>
<dbReference type="EC" id="6.3.3.2" evidence="5"/>
<dbReference type="GO" id="GO:0005524">
    <property type="term" value="F:ATP binding"/>
    <property type="evidence" value="ECO:0007669"/>
    <property type="project" value="UniProtKB-KW"/>
</dbReference>
<evidence type="ECO:0000256" key="3">
    <source>
        <dbReference type="ARBA" id="ARBA00022840"/>
    </source>
</evidence>
<dbReference type="Proteomes" id="UP000316612">
    <property type="component" value="Unassembled WGS sequence"/>
</dbReference>
<dbReference type="PANTHER" id="PTHR23407">
    <property type="entry name" value="ATPASE INHIBITOR/5-FORMYLTETRAHYDROFOLATE CYCLO-LIGASE"/>
    <property type="match status" value="1"/>
</dbReference>
<feature type="binding site" evidence="4">
    <location>
        <begin position="129"/>
        <end position="137"/>
    </location>
    <ligand>
        <name>ATP</name>
        <dbReference type="ChEBI" id="CHEBI:30616"/>
    </ligand>
</feature>
<feature type="binding site" evidence="4">
    <location>
        <position position="47"/>
    </location>
    <ligand>
        <name>substrate</name>
    </ligand>
</feature>
<evidence type="ECO:0000256" key="2">
    <source>
        <dbReference type="ARBA" id="ARBA00022741"/>
    </source>
</evidence>
<proteinExistence type="inferred from homology"/>
<dbReference type="GO" id="GO:0035999">
    <property type="term" value="P:tetrahydrofolate interconversion"/>
    <property type="evidence" value="ECO:0007669"/>
    <property type="project" value="TreeGrafter"/>
</dbReference>
<dbReference type="GO" id="GO:0046872">
    <property type="term" value="F:metal ion binding"/>
    <property type="evidence" value="ECO:0007669"/>
    <property type="project" value="UniProtKB-KW"/>
</dbReference>
<comment type="catalytic activity">
    <reaction evidence="5">
        <text>(6S)-5-formyl-5,6,7,8-tetrahydrofolate + ATP = (6R)-5,10-methenyltetrahydrofolate + ADP + phosphate</text>
        <dbReference type="Rhea" id="RHEA:10488"/>
        <dbReference type="ChEBI" id="CHEBI:30616"/>
        <dbReference type="ChEBI" id="CHEBI:43474"/>
        <dbReference type="ChEBI" id="CHEBI:57455"/>
        <dbReference type="ChEBI" id="CHEBI:57457"/>
        <dbReference type="ChEBI" id="CHEBI:456216"/>
        <dbReference type="EC" id="6.3.3.2"/>
    </reaction>
</comment>
<keyword evidence="6" id="KW-0436">Ligase</keyword>
<evidence type="ECO:0000313" key="6">
    <source>
        <dbReference type="EMBL" id="GED07561.1"/>
    </source>
</evidence>
<accession>A0A4Y4DYW4</accession>
<evidence type="ECO:0000256" key="5">
    <source>
        <dbReference type="RuleBase" id="RU361279"/>
    </source>
</evidence>
<gene>
    <name evidence="6" type="ORF">AUR04nite_30930</name>
</gene>
<protein>
    <recommendedName>
        <fullName evidence="5">5-formyltetrahydrofolate cyclo-ligase</fullName>
        <ecNumber evidence="5">6.3.3.2</ecNumber>
    </recommendedName>
</protein>
<keyword evidence="7" id="KW-1185">Reference proteome</keyword>
<evidence type="ECO:0000256" key="4">
    <source>
        <dbReference type="PIRSR" id="PIRSR006806-1"/>
    </source>
</evidence>
<dbReference type="InterPro" id="IPR037171">
    <property type="entry name" value="NagB/RpiA_transferase-like"/>
</dbReference>
<reference evidence="6 7" key="1">
    <citation type="submission" date="2019-06" db="EMBL/GenBank/DDBJ databases">
        <title>Whole genome shotgun sequence of Glutamicibacter uratoxydans NBRC 15515.</title>
        <authorList>
            <person name="Hosoyama A."/>
            <person name="Uohara A."/>
            <person name="Ohji S."/>
            <person name="Ichikawa N."/>
        </authorList>
    </citation>
    <scope>NUCLEOTIDE SEQUENCE [LARGE SCALE GENOMIC DNA]</scope>
    <source>
        <strain evidence="6 7">NBRC 15515</strain>
    </source>
</reference>
<comment type="caution">
    <text evidence="6">The sequence shown here is derived from an EMBL/GenBank/DDBJ whole genome shotgun (WGS) entry which is preliminary data.</text>
</comment>
<dbReference type="PANTHER" id="PTHR23407:SF1">
    <property type="entry name" value="5-FORMYLTETRAHYDROFOLATE CYCLO-LIGASE"/>
    <property type="match status" value="1"/>
</dbReference>
<dbReference type="AlphaFoldDB" id="A0A4Y4DYW4"/>
<dbReference type="Gene3D" id="3.40.50.10420">
    <property type="entry name" value="NagB/RpiA/CoA transferase-like"/>
    <property type="match status" value="1"/>
</dbReference>
<dbReference type="PIRSF" id="PIRSF006806">
    <property type="entry name" value="FTHF_cligase"/>
    <property type="match status" value="1"/>
</dbReference>
<comment type="similarity">
    <text evidence="1 5">Belongs to the 5-formyltetrahydrofolate cyclo-ligase family.</text>
</comment>
<organism evidence="6 7">
    <name type="scientific">Glutamicibacter uratoxydans</name>
    <name type="common">Arthrobacter uratoxydans</name>
    <dbReference type="NCBI Taxonomy" id="43667"/>
    <lineage>
        <taxon>Bacteria</taxon>
        <taxon>Bacillati</taxon>
        <taxon>Actinomycetota</taxon>
        <taxon>Actinomycetes</taxon>
        <taxon>Micrococcales</taxon>
        <taxon>Micrococcaceae</taxon>
        <taxon>Glutamicibacter</taxon>
    </lineage>
</organism>
<dbReference type="GO" id="GO:0030272">
    <property type="term" value="F:5-formyltetrahydrofolate cyclo-ligase activity"/>
    <property type="evidence" value="ECO:0007669"/>
    <property type="project" value="UniProtKB-EC"/>
</dbReference>
<dbReference type="Pfam" id="PF01812">
    <property type="entry name" value="5-FTHF_cyc-lig"/>
    <property type="match status" value="1"/>
</dbReference>
<dbReference type="GO" id="GO:0009396">
    <property type="term" value="P:folic acid-containing compound biosynthetic process"/>
    <property type="evidence" value="ECO:0007669"/>
    <property type="project" value="TreeGrafter"/>
</dbReference>
<dbReference type="SUPFAM" id="SSF100950">
    <property type="entry name" value="NagB/RpiA/CoA transferase-like"/>
    <property type="match status" value="1"/>
</dbReference>
<dbReference type="NCBIfam" id="TIGR02727">
    <property type="entry name" value="MTHFS_bact"/>
    <property type="match status" value="1"/>
</dbReference>
<keyword evidence="2 4" id="KW-0547">Nucleotide-binding</keyword>
<dbReference type="EMBL" id="BJNY01000022">
    <property type="protein sequence ID" value="GED07561.1"/>
    <property type="molecule type" value="Genomic_DNA"/>
</dbReference>
<name>A0A4Y4DYW4_GLUUR</name>
<dbReference type="InterPro" id="IPR002698">
    <property type="entry name" value="FTHF_cligase"/>
</dbReference>